<proteinExistence type="predicted"/>
<comment type="caution">
    <text evidence="2">The sequence shown here is derived from an EMBL/GenBank/DDBJ whole genome shotgun (WGS) entry which is preliminary data.</text>
</comment>
<dbReference type="InterPro" id="IPR036388">
    <property type="entry name" value="WH-like_DNA-bd_sf"/>
</dbReference>
<keyword evidence="2" id="KW-0540">Nuclease</keyword>
<dbReference type="RefSeq" id="WP_219964860.1">
    <property type="nucleotide sequence ID" value="NZ_JAGFNZ010000002.1"/>
</dbReference>
<evidence type="ECO:0000313" key="2">
    <source>
        <dbReference type="EMBL" id="MBW7572454.1"/>
    </source>
</evidence>
<dbReference type="Pfam" id="PF13091">
    <property type="entry name" value="PLDc_2"/>
    <property type="match status" value="1"/>
</dbReference>
<dbReference type="Gene3D" id="1.10.10.10">
    <property type="entry name" value="Winged helix-like DNA-binding domain superfamily/Winged helix DNA-binding domain"/>
    <property type="match status" value="1"/>
</dbReference>
<name>A0ABS7DMC4_9FIRM</name>
<dbReference type="GO" id="GO:0004519">
    <property type="term" value="F:endonuclease activity"/>
    <property type="evidence" value="ECO:0007669"/>
    <property type="project" value="UniProtKB-KW"/>
</dbReference>
<sequence>MVQVLNSPIKDLFMQLVCDSHTSIELCAPYVKTSIISSLLQQKQNSSSLKLLTTFNLNNFYKKSSDIDAVKLVNEHNGSVFNSQRLHAKVYLFDKKYAIITSANLTYSGFEKNIEYGVLFDEPPLIKQVNSDFESICSDEATGKIDVEKIQHITRILNNLPEYKEPCAFMPPEVSEDKVLDVDKYRIISQLSGWQSITFRVIDAFGDMNFSLADVYEYENTFQKAYPNNNTIPFSIRRNLQELRDLGLIKFNGNGKYTRLWK</sequence>
<accession>A0ABS7DMC4</accession>
<keyword evidence="2" id="KW-0378">Hydrolase</keyword>
<dbReference type="Pfam" id="PF17726">
    <property type="entry name" value="DpnI_C"/>
    <property type="match status" value="1"/>
</dbReference>
<dbReference type="Proteomes" id="UP000719942">
    <property type="component" value="Unassembled WGS sequence"/>
</dbReference>
<dbReference type="InterPro" id="IPR041368">
    <property type="entry name" value="DRP_C"/>
</dbReference>
<keyword evidence="3" id="KW-1185">Reference proteome</keyword>
<dbReference type="EMBL" id="JAGFNZ010000002">
    <property type="protein sequence ID" value="MBW7572454.1"/>
    <property type="molecule type" value="Genomic_DNA"/>
</dbReference>
<feature type="domain" description="PLD phosphodiesterase" evidence="1">
    <location>
        <begin position="82"/>
        <end position="109"/>
    </location>
</feature>
<dbReference type="SMART" id="SM00155">
    <property type="entry name" value="PLDc"/>
    <property type="match status" value="1"/>
</dbReference>
<dbReference type="SUPFAM" id="SSF56024">
    <property type="entry name" value="Phospholipase D/nuclease"/>
    <property type="match status" value="1"/>
</dbReference>
<gene>
    <name evidence="2" type="ORF">J5W02_06465</name>
</gene>
<keyword evidence="2" id="KW-0255">Endonuclease</keyword>
<dbReference type="InterPro" id="IPR001736">
    <property type="entry name" value="PLipase_D/transphosphatidylase"/>
</dbReference>
<organism evidence="2 3">
    <name type="scientific">Caproiciproducens faecalis</name>
    <dbReference type="NCBI Taxonomy" id="2820301"/>
    <lineage>
        <taxon>Bacteria</taxon>
        <taxon>Bacillati</taxon>
        <taxon>Bacillota</taxon>
        <taxon>Clostridia</taxon>
        <taxon>Eubacteriales</taxon>
        <taxon>Acutalibacteraceae</taxon>
        <taxon>Caproiciproducens</taxon>
    </lineage>
</organism>
<dbReference type="PROSITE" id="PS50035">
    <property type="entry name" value="PLD"/>
    <property type="match status" value="1"/>
</dbReference>
<reference evidence="2 3" key="1">
    <citation type="submission" date="2021-03" db="EMBL/GenBank/DDBJ databases">
        <title>Caproiciproducens sp. nov. isolated from feces of cow.</title>
        <authorList>
            <person name="Choi J.-Y."/>
        </authorList>
    </citation>
    <scope>NUCLEOTIDE SEQUENCE [LARGE SCALE GENOMIC DNA]</scope>
    <source>
        <strain evidence="2 3">AGMB10547</strain>
    </source>
</reference>
<evidence type="ECO:0000313" key="3">
    <source>
        <dbReference type="Proteomes" id="UP000719942"/>
    </source>
</evidence>
<dbReference type="InterPro" id="IPR025202">
    <property type="entry name" value="PLD-like_dom"/>
</dbReference>
<protein>
    <submittedName>
        <fullName evidence="2">NgoFVII family restriction endonuclease</fullName>
    </submittedName>
</protein>
<dbReference type="Gene3D" id="3.30.870.10">
    <property type="entry name" value="Endonuclease Chain A"/>
    <property type="match status" value="1"/>
</dbReference>
<evidence type="ECO:0000259" key="1">
    <source>
        <dbReference type="PROSITE" id="PS50035"/>
    </source>
</evidence>